<reference evidence="8" key="1">
    <citation type="submission" date="2021-11" db="EMBL/GenBank/DDBJ databases">
        <authorList>
            <person name="Schell T."/>
        </authorList>
    </citation>
    <scope>NUCLEOTIDE SEQUENCE</scope>
    <source>
        <strain evidence="8">M5</strain>
    </source>
</reference>
<sequence length="132" mass="14677">MESNRILILTLLMIGLASAQVNFSTSWGKRSPATSSQPAASSAPSYRQNFHAKKEPATLVESQTNNQHNNLPESYDSLSSTIYDDAEEQQRISVSLPSPCLSLLKSLMLVNQIVEVIYHNIILILFLKILNM</sequence>
<dbReference type="InterPro" id="IPR002047">
    <property type="entry name" value="Adipokinetic_hormone_CS"/>
</dbReference>
<name>A0A8J2WJD1_9CRUS</name>
<dbReference type="EMBL" id="CAKKLH010000291">
    <property type="protein sequence ID" value="CAH0109130.1"/>
    <property type="molecule type" value="Genomic_DNA"/>
</dbReference>
<evidence type="ECO:0000256" key="1">
    <source>
        <dbReference type="ARBA" id="ARBA00002463"/>
    </source>
</evidence>
<dbReference type="Proteomes" id="UP000789390">
    <property type="component" value="Unassembled WGS sequence"/>
</dbReference>
<evidence type="ECO:0000256" key="5">
    <source>
        <dbReference type="SAM" id="MobiDB-lite"/>
    </source>
</evidence>
<comment type="subcellular location">
    <subcellularLocation>
        <location evidence="2">Secreted</location>
    </subcellularLocation>
</comment>
<proteinExistence type="predicted"/>
<dbReference type="GO" id="GO:0005576">
    <property type="term" value="C:extracellular region"/>
    <property type="evidence" value="ECO:0007669"/>
    <property type="project" value="UniProtKB-SubCell"/>
</dbReference>
<evidence type="ECO:0000256" key="2">
    <source>
        <dbReference type="ARBA" id="ARBA00004613"/>
    </source>
</evidence>
<feature type="signal peptide" evidence="7">
    <location>
        <begin position="1"/>
        <end position="19"/>
    </location>
</feature>
<feature type="compositionally biased region" description="Low complexity" evidence="5">
    <location>
        <begin position="31"/>
        <end position="45"/>
    </location>
</feature>
<feature type="region of interest" description="Disordered" evidence="5">
    <location>
        <begin position="26"/>
        <end position="77"/>
    </location>
</feature>
<evidence type="ECO:0000256" key="4">
    <source>
        <dbReference type="ARBA" id="ARBA00022525"/>
    </source>
</evidence>
<dbReference type="GO" id="GO:0031409">
    <property type="term" value="F:pigment binding"/>
    <property type="evidence" value="ECO:0007669"/>
    <property type="project" value="UniProtKB-KW"/>
</dbReference>
<accession>A0A8J2WJD1</accession>
<feature type="compositionally biased region" description="Polar residues" evidence="5">
    <location>
        <begin position="60"/>
        <end position="77"/>
    </location>
</feature>
<dbReference type="GO" id="GO:0005179">
    <property type="term" value="F:hormone activity"/>
    <property type="evidence" value="ECO:0007669"/>
    <property type="project" value="InterPro"/>
</dbReference>
<dbReference type="OrthoDB" id="6367798at2759"/>
<feature type="transmembrane region" description="Helical" evidence="6">
    <location>
        <begin position="109"/>
        <end position="130"/>
    </location>
</feature>
<organism evidence="8 9">
    <name type="scientific">Daphnia galeata</name>
    <dbReference type="NCBI Taxonomy" id="27404"/>
    <lineage>
        <taxon>Eukaryota</taxon>
        <taxon>Metazoa</taxon>
        <taxon>Ecdysozoa</taxon>
        <taxon>Arthropoda</taxon>
        <taxon>Crustacea</taxon>
        <taxon>Branchiopoda</taxon>
        <taxon>Diplostraca</taxon>
        <taxon>Cladocera</taxon>
        <taxon>Anomopoda</taxon>
        <taxon>Daphniidae</taxon>
        <taxon>Daphnia</taxon>
    </lineage>
</organism>
<evidence type="ECO:0000256" key="3">
    <source>
        <dbReference type="ARBA" id="ARBA00022474"/>
    </source>
</evidence>
<evidence type="ECO:0000313" key="9">
    <source>
        <dbReference type="Proteomes" id="UP000789390"/>
    </source>
</evidence>
<keyword evidence="3" id="KW-0608">Pigment</keyword>
<keyword evidence="6" id="KW-0472">Membrane</keyword>
<evidence type="ECO:0000256" key="6">
    <source>
        <dbReference type="SAM" id="Phobius"/>
    </source>
</evidence>
<dbReference type="PROSITE" id="PS00256">
    <property type="entry name" value="AKH"/>
    <property type="match status" value="1"/>
</dbReference>
<keyword evidence="6" id="KW-0812">Transmembrane</keyword>
<comment type="caution">
    <text evidence="8">The sequence shown here is derived from an EMBL/GenBank/DDBJ whole genome shotgun (WGS) entry which is preliminary data.</text>
</comment>
<evidence type="ECO:0000313" key="8">
    <source>
        <dbReference type="EMBL" id="CAH0109130.1"/>
    </source>
</evidence>
<protein>
    <recommendedName>
        <fullName evidence="10">Red pigment-concentrating hormone</fullName>
    </recommendedName>
</protein>
<keyword evidence="6" id="KW-1133">Transmembrane helix</keyword>
<dbReference type="AlphaFoldDB" id="A0A8J2WJD1"/>
<feature type="chain" id="PRO_5035165006" description="Red pigment-concentrating hormone" evidence="7">
    <location>
        <begin position="20"/>
        <end position="132"/>
    </location>
</feature>
<gene>
    <name evidence="8" type="ORF">DGAL_LOCUS12593</name>
</gene>
<comment type="function">
    <text evidence="1">This hormone adapts the animal to light backgrounds by stimulating concentration of the pigment of its red body-chromatophores.</text>
</comment>
<keyword evidence="4" id="KW-0964">Secreted</keyword>
<keyword evidence="9" id="KW-1185">Reference proteome</keyword>
<evidence type="ECO:0000256" key="7">
    <source>
        <dbReference type="SAM" id="SignalP"/>
    </source>
</evidence>
<keyword evidence="7" id="KW-0732">Signal</keyword>
<evidence type="ECO:0008006" key="10">
    <source>
        <dbReference type="Google" id="ProtNLM"/>
    </source>
</evidence>